<gene>
    <name evidence="8" type="ORF">Athens101428_685</name>
</gene>
<comment type="caution">
    <text evidence="8">The sequence shown here is derived from an EMBL/GenBank/DDBJ whole genome shotgun (WGS) entry which is preliminary data.</text>
</comment>
<protein>
    <recommendedName>
        <fullName evidence="3">nucleoside-diphosphate kinase</fullName>
        <ecNumber evidence="3">2.7.4.6</ecNumber>
    </recommendedName>
</protein>
<dbReference type="Pfam" id="PF00334">
    <property type="entry name" value="NDK"/>
    <property type="match status" value="2"/>
</dbReference>
<evidence type="ECO:0000256" key="3">
    <source>
        <dbReference type="ARBA" id="ARBA00012966"/>
    </source>
</evidence>
<dbReference type="Proteomes" id="UP000316495">
    <property type="component" value="Unassembled WGS sequence"/>
</dbReference>
<evidence type="ECO:0000256" key="2">
    <source>
        <dbReference type="ARBA" id="ARBA00008142"/>
    </source>
</evidence>
<dbReference type="EMBL" id="VMGN01000045">
    <property type="protein sequence ID" value="TSC93448.1"/>
    <property type="molecule type" value="Genomic_DNA"/>
</dbReference>
<dbReference type="Gene3D" id="3.30.70.141">
    <property type="entry name" value="Nucleoside diphosphate kinase-like domain"/>
    <property type="match status" value="1"/>
</dbReference>
<dbReference type="PANTHER" id="PTHR11349">
    <property type="entry name" value="NUCLEOSIDE DIPHOSPHATE KINASE"/>
    <property type="match status" value="1"/>
</dbReference>
<name>A0A554LKR1_9BACT</name>
<dbReference type="SMART" id="SM00562">
    <property type="entry name" value="NDK"/>
    <property type="match status" value="1"/>
</dbReference>
<evidence type="ECO:0000256" key="6">
    <source>
        <dbReference type="PROSITE-ProRule" id="PRU00706"/>
    </source>
</evidence>
<evidence type="ECO:0000256" key="1">
    <source>
        <dbReference type="ARBA" id="ARBA00001946"/>
    </source>
</evidence>
<evidence type="ECO:0000259" key="7">
    <source>
        <dbReference type="SMART" id="SM00562"/>
    </source>
</evidence>
<keyword evidence="4" id="KW-0808">Transferase</keyword>
<comment type="caution">
    <text evidence="6">Lacks conserved residue(s) required for the propagation of feature annotation.</text>
</comment>
<dbReference type="SUPFAM" id="SSF54919">
    <property type="entry name" value="Nucleoside diphosphate kinase, NDK"/>
    <property type="match status" value="1"/>
</dbReference>
<reference evidence="8 9" key="1">
    <citation type="submission" date="2017-07" db="EMBL/GenBank/DDBJ databases">
        <title>Mechanisms for carbon and nitrogen cycling indicate functional differentiation within the Candidate Phyla Radiation.</title>
        <authorList>
            <person name="Danczak R.E."/>
            <person name="Johnston M.D."/>
            <person name="Kenah C."/>
            <person name="Slattery M."/>
            <person name="Wrighton K.C."/>
            <person name="Wilkins M.J."/>
        </authorList>
    </citation>
    <scope>NUCLEOTIDE SEQUENCE [LARGE SCALE GENOMIC DNA]</scope>
    <source>
        <strain evidence="8">Athens1014_28</strain>
    </source>
</reference>
<evidence type="ECO:0000256" key="4">
    <source>
        <dbReference type="ARBA" id="ARBA00022679"/>
    </source>
</evidence>
<feature type="domain" description="Nucleoside diphosphate kinase-like" evidence="7">
    <location>
        <begin position="8"/>
        <end position="183"/>
    </location>
</feature>
<dbReference type="EC" id="2.7.4.6" evidence="3"/>
<dbReference type="GO" id="GO:0004550">
    <property type="term" value="F:nucleoside diphosphate kinase activity"/>
    <property type="evidence" value="ECO:0007669"/>
    <property type="project" value="UniProtKB-EC"/>
</dbReference>
<dbReference type="PROSITE" id="PS51374">
    <property type="entry name" value="NDPK_LIKE"/>
    <property type="match status" value="1"/>
</dbReference>
<dbReference type="InterPro" id="IPR036850">
    <property type="entry name" value="NDK-like_dom_sf"/>
</dbReference>
<organism evidence="8 9">
    <name type="scientific">Candidatus Berkelbacteria bacterium Athens1014_28</name>
    <dbReference type="NCBI Taxonomy" id="2017145"/>
    <lineage>
        <taxon>Bacteria</taxon>
        <taxon>Candidatus Berkelbacteria</taxon>
    </lineage>
</organism>
<sequence length="202" mass="22985">MPEKKFKPERTMIAIKSESIQRHLIGEFISKFEKRGLKMVACKLIAPNSEFIGKHYADDEEWYLSSGTKTRENYASKGEKNLLEPIEYGKLTREKLMDSLRDRPILAMIWEGPHAVALGRKTAGATNPLSADIGSIRGDYSSDSYEMSDETGRAIQSLVHASGSVEEAEREIALWFSPSEIINYDLVMEDVFYTKEWGRVKR</sequence>
<keyword evidence="5 8" id="KW-0418">Kinase</keyword>
<comment type="similarity">
    <text evidence="2 6">Belongs to the NDK family.</text>
</comment>
<comment type="cofactor">
    <cofactor evidence="1">
        <name>Mg(2+)</name>
        <dbReference type="ChEBI" id="CHEBI:18420"/>
    </cofactor>
</comment>
<dbReference type="AlphaFoldDB" id="A0A554LKR1"/>
<evidence type="ECO:0000313" key="8">
    <source>
        <dbReference type="EMBL" id="TSC93448.1"/>
    </source>
</evidence>
<proteinExistence type="inferred from homology"/>
<evidence type="ECO:0000256" key="5">
    <source>
        <dbReference type="ARBA" id="ARBA00022777"/>
    </source>
</evidence>
<accession>A0A554LKR1</accession>
<dbReference type="InterPro" id="IPR034907">
    <property type="entry name" value="NDK-like_dom"/>
</dbReference>
<evidence type="ECO:0000313" key="9">
    <source>
        <dbReference type="Proteomes" id="UP000316495"/>
    </source>
</evidence>